<keyword evidence="1" id="KW-0677">Repeat</keyword>
<feature type="domain" description="Rhodanese" evidence="3">
    <location>
        <begin position="189"/>
        <end position="299"/>
    </location>
</feature>
<dbReference type="InterPro" id="IPR036873">
    <property type="entry name" value="Rhodanese-like_dom_sf"/>
</dbReference>
<dbReference type="PANTHER" id="PTHR43855:SF1">
    <property type="entry name" value="THIOSULFATE SULFURTRANSFERASE"/>
    <property type="match status" value="1"/>
</dbReference>
<dbReference type="InterPro" id="IPR051126">
    <property type="entry name" value="Thiosulfate_sulfurtransferase"/>
</dbReference>
<reference evidence="4" key="1">
    <citation type="journal article" date="2020" name="Stud. Mycol.">
        <title>101 Dothideomycetes genomes: a test case for predicting lifestyles and emergence of pathogens.</title>
        <authorList>
            <person name="Haridas S."/>
            <person name="Albert R."/>
            <person name="Binder M."/>
            <person name="Bloem J."/>
            <person name="Labutti K."/>
            <person name="Salamov A."/>
            <person name="Andreopoulos B."/>
            <person name="Baker S."/>
            <person name="Barry K."/>
            <person name="Bills G."/>
            <person name="Bluhm B."/>
            <person name="Cannon C."/>
            <person name="Castanera R."/>
            <person name="Culley D."/>
            <person name="Daum C."/>
            <person name="Ezra D."/>
            <person name="Gonzalez J."/>
            <person name="Henrissat B."/>
            <person name="Kuo A."/>
            <person name="Liang C."/>
            <person name="Lipzen A."/>
            <person name="Lutzoni F."/>
            <person name="Magnuson J."/>
            <person name="Mondo S."/>
            <person name="Nolan M."/>
            <person name="Ohm R."/>
            <person name="Pangilinan J."/>
            <person name="Park H.-J."/>
            <person name="Ramirez L."/>
            <person name="Alfaro M."/>
            <person name="Sun H."/>
            <person name="Tritt A."/>
            <person name="Yoshinaga Y."/>
            <person name="Zwiers L.-H."/>
            <person name="Turgeon B."/>
            <person name="Goodwin S."/>
            <person name="Spatafora J."/>
            <person name="Crous P."/>
            <person name="Grigoriev I."/>
        </authorList>
    </citation>
    <scope>NUCLEOTIDE SEQUENCE</scope>
    <source>
        <strain evidence="4">CBS 122367</strain>
    </source>
</reference>
<dbReference type="EMBL" id="MU005604">
    <property type="protein sequence ID" value="KAF2679291.1"/>
    <property type="molecule type" value="Genomic_DNA"/>
</dbReference>
<evidence type="ECO:0000256" key="1">
    <source>
        <dbReference type="ARBA" id="ARBA00022737"/>
    </source>
</evidence>
<feature type="signal peptide" evidence="2">
    <location>
        <begin position="1"/>
        <end position="19"/>
    </location>
</feature>
<protein>
    <submittedName>
        <fullName evidence="4">Rhodanese-like protein</fullName>
    </submittedName>
</protein>
<feature type="domain" description="Rhodanese" evidence="3">
    <location>
        <begin position="45"/>
        <end position="161"/>
    </location>
</feature>
<dbReference type="PANTHER" id="PTHR43855">
    <property type="entry name" value="THIOSULFATE SULFURTRANSFERASE"/>
    <property type="match status" value="1"/>
</dbReference>
<dbReference type="SUPFAM" id="SSF52821">
    <property type="entry name" value="Rhodanese/Cell cycle control phosphatase"/>
    <property type="match status" value="2"/>
</dbReference>
<dbReference type="Pfam" id="PF00581">
    <property type="entry name" value="Rhodanese"/>
    <property type="match status" value="2"/>
</dbReference>
<dbReference type="PROSITE" id="PS50206">
    <property type="entry name" value="RHODANESE_3"/>
    <property type="match status" value="2"/>
</dbReference>
<dbReference type="Proteomes" id="UP000799291">
    <property type="component" value="Unassembled WGS sequence"/>
</dbReference>
<keyword evidence="5" id="KW-1185">Reference proteome</keyword>
<evidence type="ECO:0000313" key="5">
    <source>
        <dbReference type="Proteomes" id="UP000799291"/>
    </source>
</evidence>
<dbReference type="AlphaFoldDB" id="A0A6G1IMW4"/>
<name>A0A6G1IMW4_9PLEO</name>
<gene>
    <name evidence="4" type="ORF">K458DRAFT_422330</name>
</gene>
<proteinExistence type="predicted"/>
<dbReference type="OrthoDB" id="566238at2759"/>
<dbReference type="SMART" id="SM00450">
    <property type="entry name" value="RHOD"/>
    <property type="match status" value="2"/>
</dbReference>
<evidence type="ECO:0000256" key="2">
    <source>
        <dbReference type="SAM" id="SignalP"/>
    </source>
</evidence>
<dbReference type="Gene3D" id="3.40.250.10">
    <property type="entry name" value="Rhodanese-like domain"/>
    <property type="match status" value="2"/>
</dbReference>
<evidence type="ECO:0000313" key="4">
    <source>
        <dbReference type="EMBL" id="KAF2679291.1"/>
    </source>
</evidence>
<sequence length="305" mass="33072">MRLSNPLSLLFAAAQVCTAAPTFYWPPWMTGIVSTSWLAAHSWDPTIQIIDTRSAADYAAGHIPKAINIPWAVPLSAWISYGPDDLLLQLPEDNYLFGNLSAAGISKSKRIIISSSKATPPYPQAEAARIAMTMKLAGFPLVHVLNGGITKWHAEGRTVTTTVPTITPSGVTGSLDRTDIVDREYVHAAINNKIILDARDPSVYNGSVTEQWASKPGHIPSAKNLPTVSLLDSNGNYKERAALAELVESVIGDDVDKDTEIIVYCGVGGYAGGIYWVLNTVLGFCNVKFYDGSSQDWVKVYDMEL</sequence>
<dbReference type="InterPro" id="IPR001763">
    <property type="entry name" value="Rhodanese-like_dom"/>
</dbReference>
<feature type="chain" id="PRO_5026076636" evidence="2">
    <location>
        <begin position="20"/>
        <end position="305"/>
    </location>
</feature>
<evidence type="ECO:0000259" key="3">
    <source>
        <dbReference type="PROSITE" id="PS50206"/>
    </source>
</evidence>
<accession>A0A6G1IMW4</accession>
<organism evidence="4 5">
    <name type="scientific">Lentithecium fluviatile CBS 122367</name>
    <dbReference type="NCBI Taxonomy" id="1168545"/>
    <lineage>
        <taxon>Eukaryota</taxon>
        <taxon>Fungi</taxon>
        <taxon>Dikarya</taxon>
        <taxon>Ascomycota</taxon>
        <taxon>Pezizomycotina</taxon>
        <taxon>Dothideomycetes</taxon>
        <taxon>Pleosporomycetidae</taxon>
        <taxon>Pleosporales</taxon>
        <taxon>Massarineae</taxon>
        <taxon>Lentitheciaceae</taxon>
        <taxon>Lentithecium</taxon>
    </lineage>
</organism>
<keyword evidence="2" id="KW-0732">Signal</keyword>